<gene>
    <name evidence="2" type="ORF">G7077_06750</name>
</gene>
<dbReference type="KEGG" id="spii:G7077_06750"/>
<name>A0A6G7YPH3_9SPHN</name>
<keyword evidence="3" id="KW-1185">Reference proteome</keyword>
<dbReference type="AlphaFoldDB" id="A0A6G7YPH3"/>
<reference evidence="2 3" key="1">
    <citation type="submission" date="2020-03" db="EMBL/GenBank/DDBJ databases">
        <title>Sphingomonas sp. nov., isolated from fish.</title>
        <authorList>
            <person name="Hyun D.-W."/>
            <person name="Bae J.-W."/>
        </authorList>
    </citation>
    <scope>NUCLEOTIDE SEQUENCE [LARGE SCALE GENOMIC DNA]</scope>
    <source>
        <strain evidence="2 3">HDW15B</strain>
    </source>
</reference>
<dbReference type="InterPro" id="IPR036108">
    <property type="entry name" value="4pyrrol_syn_uPrphyn_synt_sf"/>
</dbReference>
<feature type="domain" description="Tetrapyrrole biosynthesis uroporphyrinogen III synthase" evidence="1">
    <location>
        <begin position="15"/>
        <end position="213"/>
    </location>
</feature>
<protein>
    <submittedName>
        <fullName evidence="2">Uroporphyrinogen-III synthase</fullName>
    </submittedName>
</protein>
<dbReference type="InterPro" id="IPR003754">
    <property type="entry name" value="4pyrrol_synth_uPrphyn_synth"/>
</dbReference>
<dbReference type="Pfam" id="PF02602">
    <property type="entry name" value="HEM4"/>
    <property type="match status" value="1"/>
</dbReference>
<dbReference type="Gene3D" id="3.40.50.10090">
    <property type="match status" value="2"/>
</dbReference>
<dbReference type="EMBL" id="CP049869">
    <property type="protein sequence ID" value="QIK78639.1"/>
    <property type="molecule type" value="Genomic_DNA"/>
</dbReference>
<organism evidence="2 3">
    <name type="scientific">Sphingomonas piscis</name>
    <dbReference type="NCBI Taxonomy" id="2714943"/>
    <lineage>
        <taxon>Bacteria</taxon>
        <taxon>Pseudomonadati</taxon>
        <taxon>Pseudomonadota</taxon>
        <taxon>Alphaproteobacteria</taxon>
        <taxon>Sphingomonadales</taxon>
        <taxon>Sphingomonadaceae</taxon>
        <taxon>Sphingomonas</taxon>
    </lineage>
</organism>
<dbReference type="GO" id="GO:0033014">
    <property type="term" value="P:tetrapyrrole biosynthetic process"/>
    <property type="evidence" value="ECO:0007669"/>
    <property type="project" value="InterPro"/>
</dbReference>
<dbReference type="RefSeq" id="WP_166411032.1">
    <property type="nucleotide sequence ID" value="NZ_CP049869.1"/>
</dbReference>
<accession>A0A6G7YPH3</accession>
<evidence type="ECO:0000313" key="3">
    <source>
        <dbReference type="Proteomes" id="UP000503222"/>
    </source>
</evidence>
<evidence type="ECO:0000259" key="1">
    <source>
        <dbReference type="Pfam" id="PF02602"/>
    </source>
</evidence>
<dbReference type="CDD" id="cd06578">
    <property type="entry name" value="HemD"/>
    <property type="match status" value="1"/>
</dbReference>
<dbReference type="SUPFAM" id="SSF69618">
    <property type="entry name" value="HemD-like"/>
    <property type="match status" value="1"/>
</dbReference>
<dbReference type="GO" id="GO:0004852">
    <property type="term" value="F:uroporphyrinogen-III synthase activity"/>
    <property type="evidence" value="ECO:0007669"/>
    <property type="project" value="InterPro"/>
</dbReference>
<sequence length="226" mass="24256">MTRLIVLRPEPGASETVRRARELGFEVISFPLFAIEPVPWEAPDPAHFDALLLTSANAVRFAGDDLLRYRGLKTLCVGQATAEKAREAGFDVASVGSAGVERLLGSVESDQRLLHLAGEDRTELGEAKQEITAVAVYRSRALPAPETLRETDGAILLVHSPRAGKRLVEVADELRVDRSRVALAAISKAALEASGGGWAETQAADKPDDPSLLALARAMCDSRPRP</sequence>
<dbReference type="Proteomes" id="UP000503222">
    <property type="component" value="Chromosome"/>
</dbReference>
<evidence type="ECO:0000313" key="2">
    <source>
        <dbReference type="EMBL" id="QIK78639.1"/>
    </source>
</evidence>
<proteinExistence type="predicted"/>